<reference evidence="4 5" key="1">
    <citation type="submission" date="2022-06" db="EMBL/GenBank/DDBJ databases">
        <title>Genomic Encyclopedia of Archaeal and Bacterial Type Strains, Phase II (KMG-II): from individual species to whole genera.</title>
        <authorList>
            <person name="Goeker M."/>
        </authorList>
    </citation>
    <scope>NUCLEOTIDE SEQUENCE [LARGE SCALE GENOMIC DNA]</scope>
    <source>
        <strain evidence="4 5">DSM 44255</strain>
    </source>
</reference>
<evidence type="ECO:0000313" key="4">
    <source>
        <dbReference type="EMBL" id="MCP2270422.1"/>
    </source>
</evidence>
<dbReference type="InterPro" id="IPR018567">
    <property type="entry name" value="DUF2020"/>
</dbReference>
<dbReference type="EMBL" id="JAMTCO010000007">
    <property type="protein sequence ID" value="MCP2270422.1"/>
    <property type="molecule type" value="Genomic_DNA"/>
</dbReference>
<feature type="compositionally biased region" description="Low complexity" evidence="1">
    <location>
        <begin position="23"/>
        <end position="44"/>
    </location>
</feature>
<comment type="caution">
    <text evidence="4">The sequence shown here is derived from an EMBL/GenBank/DDBJ whole genome shotgun (WGS) entry which is preliminary data.</text>
</comment>
<dbReference type="Pfam" id="PF09449">
    <property type="entry name" value="DUF2020"/>
    <property type="match status" value="1"/>
</dbReference>
<protein>
    <recommendedName>
        <fullName evidence="3">DUF2020 domain-containing protein</fullName>
    </recommendedName>
</protein>
<evidence type="ECO:0000256" key="1">
    <source>
        <dbReference type="SAM" id="MobiDB-lite"/>
    </source>
</evidence>
<dbReference type="RefSeq" id="WP_253887395.1">
    <property type="nucleotide sequence ID" value="NZ_BAAAVB010000009.1"/>
</dbReference>
<gene>
    <name evidence="4" type="ORF">LV75_002923</name>
</gene>
<evidence type="ECO:0000256" key="2">
    <source>
        <dbReference type="SAM" id="SignalP"/>
    </source>
</evidence>
<dbReference type="Proteomes" id="UP001205185">
    <property type="component" value="Unassembled WGS sequence"/>
</dbReference>
<evidence type="ECO:0000313" key="5">
    <source>
        <dbReference type="Proteomes" id="UP001205185"/>
    </source>
</evidence>
<feature type="chain" id="PRO_5045211927" description="DUF2020 domain-containing protein" evidence="2">
    <location>
        <begin position="19"/>
        <end position="180"/>
    </location>
</feature>
<feature type="domain" description="DUF2020" evidence="3">
    <location>
        <begin position="48"/>
        <end position="180"/>
    </location>
</feature>
<accession>A0ABT1ICR7</accession>
<keyword evidence="5" id="KW-1185">Reference proteome</keyword>
<dbReference type="PROSITE" id="PS51257">
    <property type="entry name" value="PROKAR_LIPOPROTEIN"/>
    <property type="match status" value="1"/>
</dbReference>
<keyword evidence="2" id="KW-0732">Signal</keyword>
<evidence type="ECO:0000259" key="3">
    <source>
        <dbReference type="Pfam" id="PF09449"/>
    </source>
</evidence>
<feature type="signal peptide" evidence="2">
    <location>
        <begin position="1"/>
        <end position="18"/>
    </location>
</feature>
<dbReference type="SUPFAM" id="SSF55724">
    <property type="entry name" value="Mog1p/PsbP-like"/>
    <property type="match status" value="1"/>
</dbReference>
<organism evidence="4 5">
    <name type="scientific">Actinokineospora diospyrosa</name>
    <dbReference type="NCBI Taxonomy" id="103728"/>
    <lineage>
        <taxon>Bacteria</taxon>
        <taxon>Bacillati</taxon>
        <taxon>Actinomycetota</taxon>
        <taxon>Actinomycetes</taxon>
        <taxon>Pseudonocardiales</taxon>
        <taxon>Pseudonocardiaceae</taxon>
        <taxon>Actinokineospora</taxon>
    </lineage>
</organism>
<sequence>MRRALIVAAPLLALAACATTEPQVQPPATTTPPSSAAPAPATKPGVPPAPEPVADGPCPYLESSVVADANGQHVTKVRTSADKPHPACFFYRPDGSVQLTARIYTGDPATAKLLVDEAAPVATSNPASTPAGWTGGSLSTPKGAIYAVAKSGTAVVVSTNQEQTIKARRITEAVITNLGL</sequence>
<dbReference type="Gene3D" id="3.40.1000.10">
    <property type="entry name" value="Mog1/PsbP, alpha/beta/alpha sandwich"/>
    <property type="match status" value="1"/>
</dbReference>
<proteinExistence type="predicted"/>
<dbReference type="InterPro" id="IPR016123">
    <property type="entry name" value="Mog1/PsbP_a/b/a-sand"/>
</dbReference>
<name>A0ABT1ICR7_9PSEU</name>
<feature type="region of interest" description="Disordered" evidence="1">
    <location>
        <begin position="23"/>
        <end position="61"/>
    </location>
</feature>